<evidence type="ECO:0000313" key="3">
    <source>
        <dbReference type="Proteomes" id="UP000044026"/>
    </source>
</evidence>
<evidence type="ECO:0000313" key="2">
    <source>
        <dbReference type="EMBL" id="CEN33401.1"/>
    </source>
</evidence>
<gene>
    <name evidence="2" type="ORF">CCAN12_410016</name>
</gene>
<dbReference type="Proteomes" id="UP000044026">
    <property type="component" value="Unassembled WGS sequence"/>
</dbReference>
<proteinExistence type="predicted"/>
<dbReference type="GeneID" id="69579428"/>
<dbReference type="InterPro" id="IPR025665">
    <property type="entry name" value="Beta-barrel_OMP_2"/>
</dbReference>
<reference evidence="2 3" key="1">
    <citation type="submission" date="2015-01" db="EMBL/GenBank/DDBJ databases">
        <authorList>
            <person name="Xiang T."/>
            <person name="Song Y."/>
            <person name="Huang L."/>
            <person name="Wang B."/>
            <person name="Wu P."/>
        </authorList>
    </citation>
    <scope>NUCLEOTIDE SEQUENCE [LARGE SCALE GENOMIC DNA]</scope>
    <source>
        <strain evidence="2 3">Cc12</strain>
    </source>
</reference>
<dbReference type="AlphaFoldDB" id="A0A0B7H1E4"/>
<accession>A0A0B7H1E4</accession>
<evidence type="ECO:0000259" key="1">
    <source>
        <dbReference type="Pfam" id="PF13568"/>
    </source>
</evidence>
<dbReference type="Pfam" id="PF13568">
    <property type="entry name" value="OMP_b-brl_2"/>
    <property type="match status" value="1"/>
</dbReference>
<feature type="domain" description="Outer membrane protein beta-barrel" evidence="1">
    <location>
        <begin position="38"/>
        <end position="209"/>
    </location>
</feature>
<sequence length="239" mass="28040">MKIHTFFITLLCLGWAGASSLWGQRKEPLYNLEHFDEKNVQWGYYFGINRFDFKFDYKDLNYSSNFNKEVGIEKNWGFNVGLSGDLRLIKYVNLRFEPGLVYNQKDLTFPGIEGKRNFLRQVKSTYIYIPLLLKFSSERWYNFKPYATIGASATINLSSNQGLSVDNSERRFRVKKHIFFYELGLGLDIYTPYFRMSPSIRGLFSLQNELIPDRDPNSNWTGNLNSIKSRGFLINLTFE</sequence>
<organism evidence="2 3">
    <name type="scientific">Capnocytophaga canimorsus</name>
    <dbReference type="NCBI Taxonomy" id="28188"/>
    <lineage>
        <taxon>Bacteria</taxon>
        <taxon>Pseudomonadati</taxon>
        <taxon>Bacteroidota</taxon>
        <taxon>Flavobacteriia</taxon>
        <taxon>Flavobacteriales</taxon>
        <taxon>Flavobacteriaceae</taxon>
        <taxon>Capnocytophaga</taxon>
    </lineage>
</organism>
<dbReference type="RefSeq" id="WP_041998948.1">
    <property type="nucleotide sequence ID" value="NZ_BOQI01000013.1"/>
</dbReference>
<name>A0A0B7H1E4_9FLAO</name>
<protein>
    <submittedName>
        <fullName evidence="2">PorT protein</fullName>
    </submittedName>
</protein>
<dbReference type="EMBL" id="CDOE01000036">
    <property type="protein sequence ID" value="CEN33401.1"/>
    <property type="molecule type" value="Genomic_DNA"/>
</dbReference>